<dbReference type="HOGENOM" id="CLU_062997_0_0_10"/>
<dbReference type="EMBL" id="CP003281">
    <property type="protein sequence ID" value="AFL86339.1"/>
    <property type="molecule type" value="Genomic_DNA"/>
</dbReference>
<dbReference type="Proteomes" id="UP000006050">
    <property type="component" value="Chromosome"/>
</dbReference>
<accession>I3ZAS1</accession>
<protein>
    <recommendedName>
        <fullName evidence="4">DUF4421 domain-containing protein</fullName>
    </recommendedName>
</protein>
<evidence type="ECO:0008006" key="4">
    <source>
        <dbReference type="Google" id="ProtNLM"/>
    </source>
</evidence>
<reference evidence="3" key="1">
    <citation type="submission" date="2012-06" db="EMBL/GenBank/DDBJ databases">
        <title>The complete genome of Belliella baltica DSM 15883.</title>
        <authorList>
            <person name="Lucas S."/>
            <person name="Copeland A."/>
            <person name="Lapidus A."/>
            <person name="Goodwin L."/>
            <person name="Pitluck S."/>
            <person name="Peters L."/>
            <person name="Mikhailova N."/>
            <person name="Davenport K."/>
            <person name="Kyrpides N."/>
            <person name="Mavromatis K."/>
            <person name="Pagani I."/>
            <person name="Ivanova N."/>
            <person name="Ovchinnikova G."/>
            <person name="Zeytun A."/>
            <person name="Detter J.C."/>
            <person name="Han C."/>
            <person name="Land M."/>
            <person name="Hauser L."/>
            <person name="Markowitz V."/>
            <person name="Cheng J.-F."/>
            <person name="Hugenholtz P."/>
            <person name="Woyke T."/>
            <person name="Wu D."/>
            <person name="Tindall B."/>
            <person name="Pomrenke H."/>
            <person name="Brambilla E."/>
            <person name="Klenk H.-P."/>
            <person name="Eisen J.A."/>
        </authorList>
    </citation>
    <scope>NUCLEOTIDE SEQUENCE [LARGE SCALE GENOMIC DNA]</scope>
    <source>
        <strain evidence="3">DSM 15883 / CIP 108006 / LMG 21964 / BA134</strain>
    </source>
</reference>
<proteinExistence type="predicted"/>
<dbReference type="KEGG" id="bbd:Belba_3865"/>
<name>I3ZAS1_BELBD</name>
<evidence type="ECO:0000313" key="2">
    <source>
        <dbReference type="EMBL" id="AFL86339.1"/>
    </source>
</evidence>
<organism evidence="2 3">
    <name type="scientific">Belliella baltica (strain DSM 15883 / CIP 108006 / LMG 21964 / BA134)</name>
    <dbReference type="NCBI Taxonomy" id="866536"/>
    <lineage>
        <taxon>Bacteria</taxon>
        <taxon>Pseudomonadati</taxon>
        <taxon>Bacteroidota</taxon>
        <taxon>Cytophagia</taxon>
        <taxon>Cytophagales</taxon>
        <taxon>Cyclobacteriaceae</taxon>
        <taxon>Belliella</taxon>
    </lineage>
</organism>
<evidence type="ECO:0000256" key="1">
    <source>
        <dbReference type="SAM" id="SignalP"/>
    </source>
</evidence>
<evidence type="ECO:0000313" key="3">
    <source>
        <dbReference type="Proteomes" id="UP000006050"/>
    </source>
</evidence>
<dbReference type="RefSeq" id="WP_014774272.1">
    <property type="nucleotide sequence ID" value="NC_018010.1"/>
</dbReference>
<dbReference type="STRING" id="866536.Belba_3865"/>
<keyword evidence="1" id="KW-0732">Signal</keyword>
<dbReference type="AlphaFoldDB" id="I3ZAS1"/>
<dbReference type="InterPro" id="IPR025535">
    <property type="entry name" value="DUF4421"/>
</dbReference>
<sequence length="354" mass="40720">MIPDFQKFNRNGSCVSKVSLLLLLLFGMFENPIYAQDVADSAYYVTFPDQLITRIYTSRKYTEFNIRDRVSDQNIKFEPNSTMNLGLGATYNGLTLNVAYGFGFLNPDKGTGDSKYLDLQAHAYPKNLVIDLFLQFYRGYYADLGEFSTAEEPFLLLPNMRARKIGTNVQYLFNGDKISLRAAFLQSEWQKRSAGSPFVGFELYGGTASNDEPFLPQGFLSTEDRNFDVTRYFQFGPNVGYVHTFVILKHFFITGYASTNLSLGQQRLFFEDGSQQKWGVSSNLFLRGFVGYNSERWSINANYVHNRVNMIRNNDFDNSMLTGNYRINFVYRISPSRKLKPYLDAVDLKRLLLR</sequence>
<dbReference type="Pfam" id="PF14391">
    <property type="entry name" value="DUF4421"/>
    <property type="match status" value="1"/>
</dbReference>
<dbReference type="OrthoDB" id="669053at2"/>
<keyword evidence="3" id="KW-1185">Reference proteome</keyword>
<feature type="signal peptide" evidence="1">
    <location>
        <begin position="1"/>
        <end position="35"/>
    </location>
</feature>
<feature type="chain" id="PRO_5003684402" description="DUF4421 domain-containing protein" evidence="1">
    <location>
        <begin position="36"/>
        <end position="354"/>
    </location>
</feature>
<gene>
    <name evidence="2" type="ordered locus">Belba_3865</name>
</gene>
<dbReference type="eggNOG" id="COG5571">
    <property type="taxonomic scope" value="Bacteria"/>
</dbReference>